<protein>
    <submittedName>
        <fullName evidence="1">Uncharacterized protein</fullName>
    </submittedName>
</protein>
<feature type="non-terminal residue" evidence="1">
    <location>
        <position position="1"/>
    </location>
</feature>
<proteinExistence type="predicted"/>
<organism evidence="1">
    <name type="scientific">Spongospora subterranea</name>
    <dbReference type="NCBI Taxonomy" id="70186"/>
    <lineage>
        <taxon>Eukaryota</taxon>
        <taxon>Sar</taxon>
        <taxon>Rhizaria</taxon>
        <taxon>Endomyxa</taxon>
        <taxon>Phytomyxea</taxon>
        <taxon>Plasmodiophorida</taxon>
        <taxon>Plasmodiophoridae</taxon>
        <taxon>Spongospora</taxon>
    </lineage>
</organism>
<evidence type="ECO:0000313" key="1">
    <source>
        <dbReference type="EMBL" id="CRZ02837.1"/>
    </source>
</evidence>
<accession>A0A0H5QMR1</accession>
<dbReference type="EMBL" id="HACM01002395">
    <property type="protein sequence ID" value="CRZ02837.1"/>
    <property type="molecule type" value="Transcribed_RNA"/>
</dbReference>
<sequence>QISSTGKGKSNVSDEEYVNAYVDKRYNGGDALDDDEQHWVTPILQRIFRSELGEHWAQILGSTTKIKLPTPPSSLSVKQHDRHIRLLVEGLGASSLPSSIPYRVAEIIIDRSTQTLVASYYLIVHTCRHHHYPGYTGHLPLYIGRYCIVIE</sequence>
<reference evidence="1" key="1">
    <citation type="submission" date="2015-04" db="EMBL/GenBank/DDBJ databases">
        <title>The genome sequence of the plant pathogenic Rhizarian Plasmodiophora brassicae reveals insights in its biotrophic life cycle and the origin of chitin synthesis.</title>
        <authorList>
            <person name="Schwelm A."/>
            <person name="Fogelqvist J."/>
            <person name="Knaust A."/>
            <person name="Julke S."/>
            <person name="Lilja T."/>
            <person name="Dhandapani V."/>
            <person name="Bonilla-Rosso G."/>
            <person name="Karlsson M."/>
            <person name="Shevchenko A."/>
            <person name="Choi S.R."/>
            <person name="Kim H.G."/>
            <person name="Park J.Y."/>
            <person name="Lim Y.P."/>
            <person name="Ludwig-Muller J."/>
            <person name="Dixelius C."/>
        </authorList>
    </citation>
    <scope>NUCLEOTIDE SEQUENCE</scope>
    <source>
        <tissue evidence="1">Potato root galls</tissue>
    </source>
</reference>
<dbReference type="AlphaFoldDB" id="A0A0H5QMR1"/>
<name>A0A0H5QMR1_9EUKA</name>